<feature type="domain" description="Flagellin N-terminal" evidence="5">
    <location>
        <begin position="3"/>
        <end position="141"/>
    </location>
</feature>
<feature type="domain" description="Flagellin C-terminal" evidence="6">
    <location>
        <begin position="195"/>
        <end position="280"/>
    </location>
</feature>
<proteinExistence type="inferred from homology"/>
<dbReference type="OrthoDB" id="9796789at2"/>
<dbReference type="PRINTS" id="PR00207">
    <property type="entry name" value="FLAGELLIN"/>
</dbReference>
<accession>A0A4Z0YAN0</accession>
<dbReference type="InterPro" id="IPR001492">
    <property type="entry name" value="Flagellin"/>
</dbReference>
<comment type="similarity">
    <text evidence="1 4">Belongs to the bacterial flagellin family.</text>
</comment>
<dbReference type="Pfam" id="PF00700">
    <property type="entry name" value="Flagellin_C"/>
    <property type="match status" value="1"/>
</dbReference>
<dbReference type="SUPFAM" id="SSF64518">
    <property type="entry name" value="Phase 1 flagellin"/>
    <property type="match status" value="1"/>
</dbReference>
<keyword evidence="4" id="KW-0964">Secreted</keyword>
<evidence type="ECO:0000256" key="2">
    <source>
        <dbReference type="ARBA" id="ARBA00020110"/>
    </source>
</evidence>
<dbReference type="PANTHER" id="PTHR42792:SF2">
    <property type="entry name" value="FLAGELLIN"/>
    <property type="match status" value="1"/>
</dbReference>
<evidence type="ECO:0000259" key="5">
    <source>
        <dbReference type="Pfam" id="PF00669"/>
    </source>
</evidence>
<dbReference type="InterPro" id="IPR046358">
    <property type="entry name" value="Flagellin_C"/>
</dbReference>
<dbReference type="GO" id="GO:0005198">
    <property type="term" value="F:structural molecule activity"/>
    <property type="evidence" value="ECO:0007669"/>
    <property type="project" value="UniProtKB-UniRule"/>
</dbReference>
<reference evidence="7 8" key="1">
    <citation type="submission" date="2019-04" db="EMBL/GenBank/DDBJ databases">
        <authorList>
            <person name="Poehlein A."/>
            <person name="Bengelsdorf F.R."/>
            <person name="Duerre P."/>
            <person name="Daniel R."/>
        </authorList>
    </citation>
    <scope>NUCLEOTIDE SEQUENCE [LARGE SCALE GENOMIC DNA]</scope>
    <source>
        <strain evidence="7 8">BS-1</strain>
    </source>
</reference>
<evidence type="ECO:0000313" key="8">
    <source>
        <dbReference type="Proteomes" id="UP000297714"/>
    </source>
</evidence>
<dbReference type="InterPro" id="IPR042187">
    <property type="entry name" value="Flagellin_C_sub2"/>
</dbReference>
<dbReference type="InterPro" id="IPR001029">
    <property type="entry name" value="Flagellin_N"/>
</dbReference>
<dbReference type="GO" id="GO:0005576">
    <property type="term" value="C:extracellular region"/>
    <property type="evidence" value="ECO:0007669"/>
    <property type="project" value="UniProtKB-SubCell"/>
</dbReference>
<dbReference type="AlphaFoldDB" id="A0A4Z0YAN0"/>
<evidence type="ECO:0000256" key="4">
    <source>
        <dbReference type="RuleBase" id="RU362073"/>
    </source>
</evidence>
<dbReference type="EMBL" id="SRMQ01000006">
    <property type="protein sequence ID" value="TGJ76311.1"/>
    <property type="molecule type" value="Genomic_DNA"/>
</dbReference>
<dbReference type="Gene3D" id="1.20.1330.10">
    <property type="entry name" value="f41 fragment of flagellin, N-terminal domain"/>
    <property type="match status" value="1"/>
</dbReference>
<evidence type="ECO:0000256" key="3">
    <source>
        <dbReference type="ARBA" id="ARBA00023143"/>
    </source>
</evidence>
<comment type="caution">
    <text evidence="7">The sequence shown here is derived from an EMBL/GenBank/DDBJ whole genome shotgun (WGS) entry which is preliminary data.</text>
</comment>
<dbReference type="GO" id="GO:0009288">
    <property type="term" value="C:bacterial-type flagellum"/>
    <property type="evidence" value="ECO:0007669"/>
    <property type="project" value="UniProtKB-SubCell"/>
</dbReference>
<protein>
    <recommendedName>
        <fullName evidence="2 4">Flagellin</fullName>
    </recommendedName>
</protein>
<organism evidence="7 8">
    <name type="scientific">Caproiciproducens galactitolivorans</name>
    <dbReference type="NCBI Taxonomy" id="642589"/>
    <lineage>
        <taxon>Bacteria</taxon>
        <taxon>Bacillati</taxon>
        <taxon>Bacillota</taxon>
        <taxon>Clostridia</taxon>
        <taxon>Eubacteriales</taxon>
        <taxon>Acutalibacteraceae</taxon>
        <taxon>Caproiciproducens</taxon>
    </lineage>
</organism>
<evidence type="ECO:0000256" key="1">
    <source>
        <dbReference type="ARBA" id="ARBA00005709"/>
    </source>
</evidence>
<dbReference type="Gene3D" id="6.10.10.10">
    <property type="entry name" value="Flagellar export chaperone, C-terminal domain"/>
    <property type="match status" value="1"/>
</dbReference>
<comment type="function">
    <text evidence="4">Flagellin is the subunit protein which polymerizes to form the filaments of bacterial flagella.</text>
</comment>
<dbReference type="RefSeq" id="WP_135659424.1">
    <property type="nucleotide sequence ID" value="NZ_SRMQ01000006.1"/>
</dbReference>
<dbReference type="Pfam" id="PF00669">
    <property type="entry name" value="Flagellin_N"/>
    <property type="match status" value="1"/>
</dbReference>
<keyword evidence="7" id="KW-0969">Cilium</keyword>
<gene>
    <name evidence="7" type="primary">hag</name>
    <name evidence="7" type="ORF">CAGA_15160</name>
</gene>
<keyword evidence="8" id="KW-1185">Reference proteome</keyword>
<keyword evidence="3 4" id="KW-0975">Bacterial flagellum</keyword>
<dbReference type="PANTHER" id="PTHR42792">
    <property type="entry name" value="FLAGELLIN"/>
    <property type="match status" value="1"/>
</dbReference>
<name>A0A4Z0YAN0_9FIRM</name>
<evidence type="ECO:0000259" key="6">
    <source>
        <dbReference type="Pfam" id="PF00700"/>
    </source>
</evidence>
<keyword evidence="7" id="KW-0966">Cell projection</keyword>
<keyword evidence="7" id="KW-0282">Flagellum</keyword>
<sequence>MRIQHNISAMFALRNIAINQRLCERSLMRLSSGYRINSAADDPAGLAVSEKMRSQIRGLSAARNNTQDGISLLQTAEGNLNETHSILQRMLELATQSANGTYRNETDRKFAEKEFNALREEIDRIARTTHFNGQYLLNGNFAKKEGPKPGGLTLQVGADSSESSRFTVFLPDMSAAAIGLSDASIATQEDAQKAMGLIQKAIDSISEARAGMGAAQRALERILSCIDTMSDNLISAESRIRDVDMAKEIMEFSKHNILVQAGMAMLAQANQQPQLILKLLDSCCVKKDK</sequence>
<evidence type="ECO:0000313" key="7">
    <source>
        <dbReference type="EMBL" id="TGJ76311.1"/>
    </source>
</evidence>
<dbReference type="Proteomes" id="UP000297714">
    <property type="component" value="Unassembled WGS sequence"/>
</dbReference>
<comment type="subcellular location">
    <subcellularLocation>
        <location evidence="4">Secreted</location>
    </subcellularLocation>
    <subcellularLocation>
        <location evidence="4">Bacterial flagellum</location>
    </subcellularLocation>
</comment>